<sequence>MAIRLKGEMMEVNQQKLSVDSAGTVDEALLTRRSVRAFLNKEVEREQIEDVLRLASHAPSGSNFQPWHVYVATGETLAKLTHAMQAAYLSNNGDVMREYDFYMNPIEEPYLSRRRACGWGLYATLGIERHEKDRLAAQRARNFVFFDAPVGMIFTIDRRMASGSYIDYGMFLQSIALAARARGLHTCAQASIAEVPQIVCEHLNVPPDEMVLCGMALGYADPDAVVNEFSPKRQDVEVFTRFFN</sequence>
<organism evidence="7 8">
    <name type="scientific">Caballeronia sordidicola</name>
    <name type="common">Burkholderia sordidicola</name>
    <dbReference type="NCBI Taxonomy" id="196367"/>
    <lineage>
        <taxon>Bacteria</taxon>
        <taxon>Pseudomonadati</taxon>
        <taxon>Pseudomonadota</taxon>
        <taxon>Betaproteobacteria</taxon>
        <taxon>Burkholderiales</taxon>
        <taxon>Burkholderiaceae</taxon>
        <taxon>Caballeronia</taxon>
    </lineage>
</organism>
<evidence type="ECO:0000313" key="8">
    <source>
        <dbReference type="Proteomes" id="UP000194546"/>
    </source>
</evidence>
<dbReference type="Pfam" id="PF00881">
    <property type="entry name" value="Nitroreductase"/>
    <property type="match status" value="1"/>
</dbReference>
<dbReference type="SUPFAM" id="SSF55469">
    <property type="entry name" value="FMN-dependent nitroreductase-like"/>
    <property type="match status" value="1"/>
</dbReference>
<feature type="domain" description="Nitroreductase" evidence="6">
    <location>
        <begin position="30"/>
        <end position="219"/>
    </location>
</feature>
<evidence type="ECO:0000256" key="1">
    <source>
        <dbReference type="ARBA" id="ARBA00001917"/>
    </source>
</evidence>
<comment type="cofactor">
    <cofactor evidence="1">
        <name>FMN</name>
        <dbReference type="ChEBI" id="CHEBI:58210"/>
    </cofactor>
</comment>
<evidence type="ECO:0000256" key="4">
    <source>
        <dbReference type="ARBA" id="ARBA00022643"/>
    </source>
</evidence>
<accession>A0A242M730</accession>
<dbReference type="InterPro" id="IPR000415">
    <property type="entry name" value="Nitroreductase-like"/>
</dbReference>
<dbReference type="PANTHER" id="PTHR43673:SF2">
    <property type="entry name" value="NITROREDUCTASE"/>
    <property type="match status" value="1"/>
</dbReference>
<dbReference type="Proteomes" id="UP000194546">
    <property type="component" value="Unassembled WGS sequence"/>
</dbReference>
<evidence type="ECO:0000256" key="3">
    <source>
        <dbReference type="ARBA" id="ARBA00022630"/>
    </source>
</evidence>
<evidence type="ECO:0000313" key="7">
    <source>
        <dbReference type="EMBL" id="OTP66831.1"/>
    </source>
</evidence>
<dbReference type="GO" id="GO:0016491">
    <property type="term" value="F:oxidoreductase activity"/>
    <property type="evidence" value="ECO:0007669"/>
    <property type="project" value="UniProtKB-KW"/>
</dbReference>
<name>A0A242M730_CABSO</name>
<dbReference type="InterPro" id="IPR029479">
    <property type="entry name" value="Nitroreductase"/>
</dbReference>
<keyword evidence="5" id="KW-0560">Oxidoreductase</keyword>
<dbReference type="CDD" id="cd02136">
    <property type="entry name" value="PnbA_NfnB-like"/>
    <property type="match status" value="1"/>
</dbReference>
<reference evidence="7 8" key="1">
    <citation type="submission" date="2017-03" db="EMBL/GenBank/DDBJ databases">
        <title>Genome analysis of strain PAMC 26510.</title>
        <authorList>
            <person name="Oh H.-M."/>
            <person name="Yang J.-A."/>
        </authorList>
    </citation>
    <scope>NUCLEOTIDE SEQUENCE [LARGE SCALE GENOMIC DNA]</scope>
    <source>
        <strain evidence="7 8">PAMC 26510</strain>
    </source>
</reference>
<evidence type="ECO:0000259" key="6">
    <source>
        <dbReference type="Pfam" id="PF00881"/>
    </source>
</evidence>
<comment type="similarity">
    <text evidence="2">Belongs to the nitroreductase family.</text>
</comment>
<protein>
    <submittedName>
        <fullName evidence="7">Oxygen-insensitive NADPH nitroreductase</fullName>
    </submittedName>
</protein>
<evidence type="ECO:0000256" key="2">
    <source>
        <dbReference type="ARBA" id="ARBA00007118"/>
    </source>
</evidence>
<comment type="caution">
    <text evidence="7">The sequence shown here is derived from an EMBL/GenBank/DDBJ whole genome shotgun (WGS) entry which is preliminary data.</text>
</comment>
<gene>
    <name evidence="7" type="ORF">PAMC26510_33885</name>
</gene>
<dbReference type="PANTHER" id="PTHR43673">
    <property type="entry name" value="NAD(P)H NITROREDUCTASE YDGI-RELATED"/>
    <property type="match status" value="1"/>
</dbReference>
<keyword evidence="4" id="KW-0288">FMN</keyword>
<dbReference type="Gene3D" id="3.40.109.10">
    <property type="entry name" value="NADH Oxidase"/>
    <property type="match status" value="1"/>
</dbReference>
<keyword evidence="3" id="KW-0285">Flavoprotein</keyword>
<dbReference type="AlphaFoldDB" id="A0A242M730"/>
<dbReference type="EMBL" id="NBTY01000199">
    <property type="protein sequence ID" value="OTP66831.1"/>
    <property type="molecule type" value="Genomic_DNA"/>
</dbReference>
<evidence type="ECO:0000256" key="5">
    <source>
        <dbReference type="ARBA" id="ARBA00023002"/>
    </source>
</evidence>
<proteinExistence type="inferred from homology"/>